<accession>A0AAD4YHC4</accession>
<dbReference type="Proteomes" id="UP001214576">
    <property type="component" value="Unassembled WGS sequence"/>
</dbReference>
<organism evidence="1 2">
    <name type="scientific">Ovis ammon polii</name>
    <dbReference type="NCBI Taxonomy" id="230172"/>
    <lineage>
        <taxon>Eukaryota</taxon>
        <taxon>Metazoa</taxon>
        <taxon>Chordata</taxon>
        <taxon>Craniata</taxon>
        <taxon>Vertebrata</taxon>
        <taxon>Euteleostomi</taxon>
        <taxon>Mammalia</taxon>
        <taxon>Eutheria</taxon>
        <taxon>Laurasiatheria</taxon>
        <taxon>Artiodactyla</taxon>
        <taxon>Ruminantia</taxon>
        <taxon>Pecora</taxon>
        <taxon>Bovidae</taxon>
        <taxon>Caprinae</taxon>
        <taxon>Ovis</taxon>
    </lineage>
</organism>
<dbReference type="EMBL" id="JAKZEL010000001">
    <property type="protein sequence ID" value="KAI4548023.1"/>
    <property type="molecule type" value="Genomic_DNA"/>
</dbReference>
<proteinExistence type="predicted"/>
<evidence type="ECO:0000313" key="1">
    <source>
        <dbReference type="EMBL" id="KAI4548023.1"/>
    </source>
</evidence>
<evidence type="ECO:0000313" key="2">
    <source>
        <dbReference type="Proteomes" id="UP001214576"/>
    </source>
</evidence>
<keyword evidence="2" id="KW-1185">Reference proteome</keyword>
<comment type="caution">
    <text evidence="1">The sequence shown here is derived from an EMBL/GenBank/DDBJ whole genome shotgun (WGS) entry which is preliminary data.</text>
</comment>
<dbReference type="AlphaFoldDB" id="A0AAD4YHC4"/>
<protein>
    <submittedName>
        <fullName evidence="1">Uncharacterized protein</fullName>
    </submittedName>
</protein>
<reference evidence="1" key="1">
    <citation type="submission" date="2022-03" db="EMBL/GenBank/DDBJ databases">
        <title>Genomic analyses of argali, domestic sheep and their hybrids provide insights into chromosomal evolution, heterosis and genetic basis of agronomic traits.</title>
        <authorList>
            <person name="Li M."/>
        </authorList>
    </citation>
    <scope>NUCLEOTIDE SEQUENCE</scope>
    <source>
        <strain evidence="1">CAU-MHL-2022a</strain>
        <tissue evidence="1">Skin</tissue>
    </source>
</reference>
<name>A0AAD4YHC4_OVIAM</name>
<gene>
    <name evidence="1" type="ORF">MG293_000353</name>
</gene>
<sequence>MGSLESDTTERLHFHFSLSCIGEGNGNPLQCSCLENPRDGGAWWAAVYGVTQSRTRLKRLSSSSSSSEPFKPT</sequence>